<keyword evidence="3 9" id="KW-0808">Transferase</keyword>
<dbReference type="CDD" id="cd06853">
    <property type="entry name" value="GT_WecA_like"/>
    <property type="match status" value="1"/>
</dbReference>
<feature type="transmembrane region" description="Helical" evidence="8">
    <location>
        <begin position="333"/>
        <end position="355"/>
    </location>
</feature>
<dbReference type="PANTHER" id="PTHR22926">
    <property type="entry name" value="PHOSPHO-N-ACETYLMURAMOYL-PENTAPEPTIDE-TRANSFERASE"/>
    <property type="match status" value="1"/>
</dbReference>
<dbReference type="GO" id="GO:0009103">
    <property type="term" value="P:lipopolysaccharide biosynthetic process"/>
    <property type="evidence" value="ECO:0007669"/>
    <property type="project" value="TreeGrafter"/>
</dbReference>
<feature type="transmembrane region" description="Helical" evidence="8">
    <location>
        <begin position="139"/>
        <end position="159"/>
    </location>
</feature>
<evidence type="ECO:0000256" key="7">
    <source>
        <dbReference type="PIRSR" id="PIRSR600715-1"/>
    </source>
</evidence>
<dbReference type="RefSeq" id="WP_183666376.1">
    <property type="nucleotide sequence ID" value="NZ_BAAARH010000020.1"/>
</dbReference>
<dbReference type="AlphaFoldDB" id="A0A7W8TVZ5"/>
<feature type="transmembrane region" description="Helical" evidence="8">
    <location>
        <begin position="196"/>
        <end position="217"/>
    </location>
</feature>
<feature type="transmembrane region" description="Helical" evidence="8">
    <location>
        <begin position="108"/>
        <end position="127"/>
    </location>
</feature>
<protein>
    <submittedName>
        <fullName evidence="9">UDP-GlcNAc:undecaprenyl-phosphate GlcNAc-1-phosphate transferase</fullName>
        <ecNumber evidence="9">2.7.8.33</ecNumber>
    </submittedName>
</protein>
<feature type="transmembrane region" description="Helical" evidence="8">
    <location>
        <begin position="47"/>
        <end position="66"/>
    </location>
</feature>
<feature type="binding site" evidence="7">
    <location>
        <position position="157"/>
    </location>
    <ligand>
        <name>Mg(2+)</name>
        <dbReference type="ChEBI" id="CHEBI:18420"/>
    </ligand>
</feature>
<comment type="subcellular location">
    <subcellularLocation>
        <location evidence="1">Cell membrane</location>
        <topology evidence="1">Multi-pass membrane protein</topology>
    </subcellularLocation>
</comment>
<dbReference type="PANTHER" id="PTHR22926:SF3">
    <property type="entry name" value="UNDECAPRENYL-PHOSPHATE ALPHA-N-ACETYLGLUCOSAMINYL 1-PHOSPHATE TRANSFERASE"/>
    <property type="match status" value="1"/>
</dbReference>
<evidence type="ECO:0000256" key="4">
    <source>
        <dbReference type="ARBA" id="ARBA00022692"/>
    </source>
</evidence>
<accession>A0A7W8TVZ5</accession>
<feature type="transmembrane region" description="Helical" evidence="8">
    <location>
        <begin position="229"/>
        <end position="251"/>
    </location>
</feature>
<dbReference type="GO" id="GO:0036380">
    <property type="term" value="F:UDP-N-acetylglucosamine-undecaprenyl-phosphate N-acetylglucosaminephosphotransferase activity"/>
    <property type="evidence" value="ECO:0007669"/>
    <property type="project" value="UniProtKB-EC"/>
</dbReference>
<dbReference type="EC" id="2.7.8.33" evidence="9"/>
<feature type="transmembrane region" description="Helical" evidence="8">
    <location>
        <begin position="263"/>
        <end position="282"/>
    </location>
</feature>
<dbReference type="Pfam" id="PF00953">
    <property type="entry name" value="Glycos_transf_4"/>
    <property type="match status" value="1"/>
</dbReference>
<proteinExistence type="predicted"/>
<feature type="transmembrane region" description="Helical" evidence="8">
    <location>
        <begin position="78"/>
        <end position="96"/>
    </location>
</feature>
<comment type="caution">
    <text evidence="9">The sequence shown here is derived from an EMBL/GenBank/DDBJ whole genome shotgun (WGS) entry which is preliminary data.</text>
</comment>
<evidence type="ECO:0000256" key="6">
    <source>
        <dbReference type="ARBA" id="ARBA00023136"/>
    </source>
</evidence>
<comment type="cofactor">
    <cofactor evidence="7">
        <name>Mg(2+)</name>
        <dbReference type="ChEBI" id="CHEBI:18420"/>
    </cofactor>
</comment>
<keyword evidence="7" id="KW-0479">Metal-binding</keyword>
<evidence type="ECO:0000313" key="9">
    <source>
        <dbReference type="EMBL" id="MBB5513912.1"/>
    </source>
</evidence>
<evidence type="ECO:0000256" key="2">
    <source>
        <dbReference type="ARBA" id="ARBA00022475"/>
    </source>
</evidence>
<dbReference type="EMBL" id="JACHDR010000001">
    <property type="protein sequence ID" value="MBB5513912.1"/>
    <property type="molecule type" value="Genomic_DNA"/>
</dbReference>
<dbReference type="GO" id="GO:0046872">
    <property type="term" value="F:metal ion binding"/>
    <property type="evidence" value="ECO:0007669"/>
    <property type="project" value="UniProtKB-KW"/>
</dbReference>
<name>A0A7W8TVZ5_9MICC</name>
<dbReference type="GO" id="GO:0005886">
    <property type="term" value="C:plasma membrane"/>
    <property type="evidence" value="ECO:0007669"/>
    <property type="project" value="UniProtKB-SubCell"/>
</dbReference>
<evidence type="ECO:0000313" key="10">
    <source>
        <dbReference type="Proteomes" id="UP000580797"/>
    </source>
</evidence>
<feature type="transmembrane region" description="Helical" evidence="8">
    <location>
        <begin position="165"/>
        <end position="184"/>
    </location>
</feature>
<keyword evidence="7" id="KW-0460">Magnesium</keyword>
<evidence type="ECO:0000256" key="5">
    <source>
        <dbReference type="ARBA" id="ARBA00022989"/>
    </source>
</evidence>
<evidence type="ECO:0000256" key="1">
    <source>
        <dbReference type="ARBA" id="ARBA00004651"/>
    </source>
</evidence>
<keyword evidence="4 8" id="KW-0812">Transmembrane</keyword>
<keyword evidence="5 8" id="KW-1133">Transmembrane helix</keyword>
<dbReference type="InterPro" id="IPR000715">
    <property type="entry name" value="Glycosyl_transferase_4"/>
</dbReference>
<sequence length="388" mass="41900">MKLYLLLIATSCVIAFLLTPVMRAVGSRFVVPAALRERDVHQRPIPKLGGVAMIIAVLIGLALSSQMPFFQGVFANPLPLNGIFLACLIVLVVGVIDDIFDLRWYAKMAGQALAGLVIALNGIRLEAMPVGWIHINSESLQIGLTVFVVVLTMNAINFVDGLDGLAAGVAAIGAAAFFIYSYVLARTINEFDHSNLAALLMALLLGASLGFLIHNFYPATIFMGESGAMLIGLIMSTAALAVTADVGALGAFRFRNVPSYMPILLPIAVILLPLVDLAAAVVRRTASGRSPFSADRGHLHHKLIDGGWTQRQAVLLLYLWSALVAFGTVAFNFVHYGILIPVLVVLFLITAYITSNPWQRRRLRRARAGESPVRVFDGETMPRPGKEN</sequence>
<keyword evidence="6 8" id="KW-0472">Membrane</keyword>
<reference evidence="9 10" key="1">
    <citation type="submission" date="2020-08" db="EMBL/GenBank/DDBJ databases">
        <title>Sequencing the genomes of 1000 actinobacteria strains.</title>
        <authorList>
            <person name="Klenk H.-P."/>
        </authorList>
    </citation>
    <scope>NUCLEOTIDE SEQUENCE [LARGE SCALE GENOMIC DNA]</scope>
    <source>
        <strain evidence="9 10">DSM 105783</strain>
    </source>
</reference>
<dbReference type="GO" id="GO:0044038">
    <property type="term" value="P:cell wall macromolecule biosynthetic process"/>
    <property type="evidence" value="ECO:0007669"/>
    <property type="project" value="TreeGrafter"/>
</dbReference>
<keyword evidence="2" id="KW-1003">Cell membrane</keyword>
<dbReference type="GO" id="GO:0071555">
    <property type="term" value="P:cell wall organization"/>
    <property type="evidence" value="ECO:0007669"/>
    <property type="project" value="TreeGrafter"/>
</dbReference>
<dbReference type="Proteomes" id="UP000580797">
    <property type="component" value="Unassembled WGS sequence"/>
</dbReference>
<evidence type="ECO:0000256" key="8">
    <source>
        <dbReference type="SAM" id="Phobius"/>
    </source>
</evidence>
<organism evidence="9 10">
    <name type="scientific">Neomicrococcus aestuarii</name>
    <dbReference type="NCBI Taxonomy" id="556325"/>
    <lineage>
        <taxon>Bacteria</taxon>
        <taxon>Bacillati</taxon>
        <taxon>Actinomycetota</taxon>
        <taxon>Actinomycetes</taxon>
        <taxon>Micrococcales</taxon>
        <taxon>Micrococcaceae</taxon>
        <taxon>Neomicrococcus</taxon>
    </lineage>
</organism>
<gene>
    <name evidence="9" type="ORF">HD598_002599</name>
</gene>
<evidence type="ECO:0000256" key="3">
    <source>
        <dbReference type="ARBA" id="ARBA00022679"/>
    </source>
</evidence>